<evidence type="ECO:0000313" key="1">
    <source>
        <dbReference type="EMBL" id="KKK51804.1"/>
    </source>
</evidence>
<dbReference type="EMBL" id="LAZR01067329">
    <property type="protein sequence ID" value="KKK51804.1"/>
    <property type="molecule type" value="Genomic_DNA"/>
</dbReference>
<name>A0A0F8YCC8_9ZZZZ</name>
<comment type="caution">
    <text evidence="1">The sequence shown here is derived from an EMBL/GenBank/DDBJ whole genome shotgun (WGS) entry which is preliminary data.</text>
</comment>
<gene>
    <name evidence="1" type="ORF">LCGC14_3111280</name>
</gene>
<sequence>INAFLILLSCGGKNDKNKNGVAYDAITMKLIKNKRLQEIIGEN</sequence>
<reference evidence="1" key="1">
    <citation type="journal article" date="2015" name="Nature">
        <title>Complex archaea that bridge the gap between prokaryotes and eukaryotes.</title>
        <authorList>
            <person name="Spang A."/>
            <person name="Saw J.H."/>
            <person name="Jorgensen S.L."/>
            <person name="Zaremba-Niedzwiedzka K."/>
            <person name="Martijn J."/>
            <person name="Lind A.E."/>
            <person name="van Eijk R."/>
            <person name="Schleper C."/>
            <person name="Guy L."/>
            <person name="Ettema T.J."/>
        </authorList>
    </citation>
    <scope>NUCLEOTIDE SEQUENCE</scope>
</reference>
<dbReference type="AlphaFoldDB" id="A0A0F8YCC8"/>
<organism evidence="1">
    <name type="scientific">marine sediment metagenome</name>
    <dbReference type="NCBI Taxonomy" id="412755"/>
    <lineage>
        <taxon>unclassified sequences</taxon>
        <taxon>metagenomes</taxon>
        <taxon>ecological metagenomes</taxon>
    </lineage>
</organism>
<proteinExistence type="predicted"/>
<accession>A0A0F8YCC8</accession>
<feature type="non-terminal residue" evidence="1">
    <location>
        <position position="1"/>
    </location>
</feature>
<protein>
    <submittedName>
        <fullName evidence="1">Uncharacterized protein</fullName>
    </submittedName>
</protein>